<evidence type="ECO:0000259" key="5">
    <source>
        <dbReference type="PROSITE" id="PS51352"/>
    </source>
</evidence>
<dbReference type="Pfam" id="PF08534">
    <property type="entry name" value="Redoxin"/>
    <property type="match status" value="1"/>
</dbReference>
<keyword evidence="2" id="KW-0201">Cytochrome c-type biogenesis</keyword>
<dbReference type="CDD" id="cd02966">
    <property type="entry name" value="TlpA_like_family"/>
    <property type="match status" value="1"/>
</dbReference>
<dbReference type="PANTHER" id="PTHR42852:SF6">
    <property type="entry name" value="THIOL:DISULFIDE INTERCHANGE PROTEIN DSBE"/>
    <property type="match status" value="1"/>
</dbReference>
<evidence type="ECO:0000256" key="1">
    <source>
        <dbReference type="ARBA" id="ARBA00004196"/>
    </source>
</evidence>
<dbReference type="RefSeq" id="WP_144985516.1">
    <property type="nucleotide sequence ID" value="NZ_CP037920.1"/>
</dbReference>
<dbReference type="Proteomes" id="UP000318704">
    <property type="component" value="Chromosome"/>
</dbReference>
<keyword evidence="4" id="KW-0676">Redox-active center</keyword>
<evidence type="ECO:0000313" key="6">
    <source>
        <dbReference type="EMBL" id="QDT97140.1"/>
    </source>
</evidence>
<dbReference type="KEGG" id="gaw:V144x_26110"/>
<dbReference type="PANTHER" id="PTHR42852">
    <property type="entry name" value="THIOL:DISULFIDE INTERCHANGE PROTEIN DSBE"/>
    <property type="match status" value="1"/>
</dbReference>
<dbReference type="GO" id="GO:0017004">
    <property type="term" value="P:cytochrome complex assembly"/>
    <property type="evidence" value="ECO:0007669"/>
    <property type="project" value="UniProtKB-KW"/>
</dbReference>
<protein>
    <submittedName>
        <fullName evidence="6">Thiol-disulfide oxidoreductase ResA</fullName>
    </submittedName>
</protein>
<dbReference type="PROSITE" id="PS51352">
    <property type="entry name" value="THIOREDOXIN_2"/>
    <property type="match status" value="1"/>
</dbReference>
<proteinExistence type="predicted"/>
<keyword evidence="3" id="KW-1015">Disulfide bond</keyword>
<dbReference type="AlphaFoldDB" id="A0A517VVX4"/>
<dbReference type="SUPFAM" id="SSF52833">
    <property type="entry name" value="Thioredoxin-like"/>
    <property type="match status" value="1"/>
</dbReference>
<evidence type="ECO:0000256" key="3">
    <source>
        <dbReference type="ARBA" id="ARBA00023157"/>
    </source>
</evidence>
<dbReference type="InterPro" id="IPR011990">
    <property type="entry name" value="TPR-like_helical_dom_sf"/>
</dbReference>
<dbReference type="EMBL" id="CP037920">
    <property type="protein sequence ID" value="QDT97140.1"/>
    <property type="molecule type" value="Genomic_DNA"/>
</dbReference>
<evidence type="ECO:0000256" key="4">
    <source>
        <dbReference type="ARBA" id="ARBA00023284"/>
    </source>
</evidence>
<dbReference type="Gene3D" id="3.40.30.10">
    <property type="entry name" value="Glutaredoxin"/>
    <property type="match status" value="1"/>
</dbReference>
<accession>A0A517VVX4</accession>
<sequence>MRIKDAFCCLILVSILPVTLSWGDDSFDVVQAYKRIVADHQRATESIQSAIGQASLDRLTRDAYRLLLERAKADKKLSADDLYALGACNEAIGNRDEAKKLYAASLSKSATAKTHLALTRVNLKDNLVIGEKHYAAAAKLQPEHPDLSKYRLLLLSAHQKNRNWNEAIPHLNYLLAYTKTLADNAPANSQLRANYVSVKQQLDRASQFAKMKSSTAPPLKIIQAIQGKVPELQSLKGKVVVLDFFAIWSGVSHNRISLLKTLQAKYKGNGVEVIGVTLPYEQKYDPKLDAVAKQPGLTPAKEASFIATFAKKHSIPWPLGMIAMETIGKYGVSTLPHSVIIDKQGRVAAVLLGNVNNEKDIETIVNGLIK</sequence>
<evidence type="ECO:0000256" key="2">
    <source>
        <dbReference type="ARBA" id="ARBA00022748"/>
    </source>
</evidence>
<gene>
    <name evidence="6" type="primary">resA_5</name>
    <name evidence="6" type="ORF">V144x_26110</name>
</gene>
<dbReference type="InterPro" id="IPR050553">
    <property type="entry name" value="Thioredoxin_ResA/DsbE_sf"/>
</dbReference>
<dbReference type="GO" id="GO:0006950">
    <property type="term" value="P:response to stress"/>
    <property type="evidence" value="ECO:0007669"/>
    <property type="project" value="UniProtKB-ARBA"/>
</dbReference>
<evidence type="ECO:0000313" key="7">
    <source>
        <dbReference type="Proteomes" id="UP000318704"/>
    </source>
</evidence>
<dbReference type="InterPro" id="IPR036249">
    <property type="entry name" value="Thioredoxin-like_sf"/>
</dbReference>
<reference evidence="6 7" key="1">
    <citation type="submission" date="2019-03" db="EMBL/GenBank/DDBJ databases">
        <title>Deep-cultivation of Planctomycetes and their phenomic and genomic characterization uncovers novel biology.</title>
        <authorList>
            <person name="Wiegand S."/>
            <person name="Jogler M."/>
            <person name="Boedeker C."/>
            <person name="Pinto D."/>
            <person name="Vollmers J."/>
            <person name="Rivas-Marin E."/>
            <person name="Kohn T."/>
            <person name="Peeters S.H."/>
            <person name="Heuer A."/>
            <person name="Rast P."/>
            <person name="Oberbeckmann S."/>
            <person name="Bunk B."/>
            <person name="Jeske O."/>
            <person name="Meyerdierks A."/>
            <person name="Storesund J.E."/>
            <person name="Kallscheuer N."/>
            <person name="Luecker S."/>
            <person name="Lage O.M."/>
            <person name="Pohl T."/>
            <person name="Merkel B.J."/>
            <person name="Hornburger P."/>
            <person name="Mueller R.-W."/>
            <person name="Bruemmer F."/>
            <person name="Labrenz M."/>
            <person name="Spormann A.M."/>
            <person name="Op den Camp H."/>
            <person name="Overmann J."/>
            <person name="Amann R."/>
            <person name="Jetten M.S.M."/>
            <person name="Mascher T."/>
            <person name="Medema M.H."/>
            <person name="Devos D.P."/>
            <person name="Kaster A.-K."/>
            <person name="Ovreas L."/>
            <person name="Rohde M."/>
            <person name="Galperin M.Y."/>
            <person name="Jogler C."/>
        </authorList>
    </citation>
    <scope>NUCLEOTIDE SEQUENCE [LARGE SCALE GENOMIC DNA]</scope>
    <source>
        <strain evidence="6 7">V144</strain>
    </source>
</reference>
<dbReference type="InterPro" id="IPR013766">
    <property type="entry name" value="Thioredoxin_domain"/>
</dbReference>
<feature type="domain" description="Thioredoxin" evidence="5">
    <location>
        <begin position="210"/>
        <end position="370"/>
    </location>
</feature>
<dbReference type="GO" id="GO:0016491">
    <property type="term" value="F:oxidoreductase activity"/>
    <property type="evidence" value="ECO:0007669"/>
    <property type="project" value="InterPro"/>
</dbReference>
<dbReference type="Gene3D" id="1.25.40.10">
    <property type="entry name" value="Tetratricopeptide repeat domain"/>
    <property type="match status" value="1"/>
</dbReference>
<name>A0A517VVX4_9PLAN</name>
<dbReference type="GO" id="GO:0030313">
    <property type="term" value="C:cell envelope"/>
    <property type="evidence" value="ECO:0007669"/>
    <property type="project" value="UniProtKB-SubCell"/>
</dbReference>
<dbReference type="InterPro" id="IPR013740">
    <property type="entry name" value="Redoxin"/>
</dbReference>
<organism evidence="6 7">
    <name type="scientific">Gimesia aquarii</name>
    <dbReference type="NCBI Taxonomy" id="2527964"/>
    <lineage>
        <taxon>Bacteria</taxon>
        <taxon>Pseudomonadati</taxon>
        <taxon>Planctomycetota</taxon>
        <taxon>Planctomycetia</taxon>
        <taxon>Planctomycetales</taxon>
        <taxon>Planctomycetaceae</taxon>
        <taxon>Gimesia</taxon>
    </lineage>
</organism>
<comment type="subcellular location">
    <subcellularLocation>
        <location evidence="1">Cell envelope</location>
    </subcellularLocation>
</comment>